<keyword evidence="1 4" id="KW-0378">Hydrolase</keyword>
<name>U4LTI3_PYROM</name>
<dbReference type="GO" id="GO:0019369">
    <property type="term" value="P:arachidonate metabolic process"/>
    <property type="evidence" value="ECO:0007669"/>
    <property type="project" value="TreeGrafter"/>
</dbReference>
<feature type="active site" description="Proton acceptor" evidence="4">
    <location>
        <position position="152"/>
    </location>
</feature>
<reference evidence="6 7" key="1">
    <citation type="journal article" date="2013" name="PLoS Genet.">
        <title>The genome and development-dependent transcriptomes of Pyronema confluens: a window into fungal evolution.</title>
        <authorList>
            <person name="Traeger S."/>
            <person name="Altegoer F."/>
            <person name="Freitag M."/>
            <person name="Gabaldon T."/>
            <person name="Kempken F."/>
            <person name="Kumar A."/>
            <person name="Marcet-Houben M."/>
            <person name="Poggeler S."/>
            <person name="Stajich J.E."/>
            <person name="Nowrousian M."/>
        </authorList>
    </citation>
    <scope>NUCLEOTIDE SEQUENCE [LARGE SCALE GENOMIC DNA]</scope>
    <source>
        <strain evidence="7">CBS 100304</strain>
        <tissue evidence="6">Vegetative mycelium</tissue>
    </source>
</reference>
<dbReference type="Proteomes" id="UP000018144">
    <property type="component" value="Unassembled WGS sequence"/>
</dbReference>
<dbReference type="OrthoDB" id="1658288at2759"/>
<keyword evidence="3 4" id="KW-0443">Lipid metabolism</keyword>
<comment type="caution">
    <text evidence="4">Lacks conserved residue(s) required for the propagation of feature annotation.</text>
</comment>
<dbReference type="AlphaFoldDB" id="U4LTI3"/>
<protein>
    <submittedName>
        <fullName evidence="6">Similar to Calcium-independent phospholipase A2-gamma acc. no. Q8K1N1</fullName>
    </submittedName>
</protein>
<keyword evidence="2 4" id="KW-0442">Lipid degradation</keyword>
<dbReference type="eggNOG" id="KOG4231">
    <property type="taxonomic scope" value="Eukaryota"/>
</dbReference>
<dbReference type="SUPFAM" id="SSF52151">
    <property type="entry name" value="FabD/lysophospholipase-like"/>
    <property type="match status" value="1"/>
</dbReference>
<dbReference type="PANTHER" id="PTHR24185:SF1">
    <property type="entry name" value="CALCIUM-INDEPENDENT PHOSPHOLIPASE A2-GAMMA"/>
    <property type="match status" value="1"/>
</dbReference>
<organism evidence="6 7">
    <name type="scientific">Pyronema omphalodes (strain CBS 100304)</name>
    <name type="common">Pyronema confluens</name>
    <dbReference type="NCBI Taxonomy" id="1076935"/>
    <lineage>
        <taxon>Eukaryota</taxon>
        <taxon>Fungi</taxon>
        <taxon>Dikarya</taxon>
        <taxon>Ascomycota</taxon>
        <taxon>Pezizomycotina</taxon>
        <taxon>Pezizomycetes</taxon>
        <taxon>Pezizales</taxon>
        <taxon>Pyronemataceae</taxon>
        <taxon>Pyronema</taxon>
    </lineage>
</organism>
<dbReference type="STRING" id="1076935.U4LTI3"/>
<evidence type="ECO:0000313" key="7">
    <source>
        <dbReference type="Proteomes" id="UP000018144"/>
    </source>
</evidence>
<dbReference type="PANTHER" id="PTHR24185">
    <property type="entry name" value="CALCIUM-INDEPENDENT PHOSPHOLIPASE A2-GAMMA"/>
    <property type="match status" value="1"/>
</dbReference>
<evidence type="ECO:0000256" key="3">
    <source>
        <dbReference type="ARBA" id="ARBA00023098"/>
    </source>
</evidence>
<evidence type="ECO:0000256" key="2">
    <source>
        <dbReference type="ARBA" id="ARBA00022963"/>
    </source>
</evidence>
<feature type="domain" description="PNPLA" evidence="5">
    <location>
        <begin position="1"/>
        <end position="165"/>
    </location>
</feature>
<dbReference type="GO" id="GO:0047499">
    <property type="term" value="F:calcium-independent phospholipase A2 activity"/>
    <property type="evidence" value="ECO:0007669"/>
    <property type="project" value="TreeGrafter"/>
</dbReference>
<dbReference type="InterPro" id="IPR016035">
    <property type="entry name" value="Acyl_Trfase/lysoPLipase"/>
</dbReference>
<evidence type="ECO:0000313" key="6">
    <source>
        <dbReference type="EMBL" id="CCX32860.1"/>
    </source>
</evidence>
<dbReference type="GO" id="GO:0046486">
    <property type="term" value="P:glycerolipid metabolic process"/>
    <property type="evidence" value="ECO:0007669"/>
    <property type="project" value="UniProtKB-ARBA"/>
</dbReference>
<feature type="short sequence motif" description="GXSXG" evidence="4">
    <location>
        <begin position="9"/>
        <end position="13"/>
    </location>
</feature>
<dbReference type="GO" id="GO:0016020">
    <property type="term" value="C:membrane"/>
    <property type="evidence" value="ECO:0007669"/>
    <property type="project" value="TreeGrafter"/>
</dbReference>
<gene>
    <name evidence="6" type="ORF">PCON_13711</name>
</gene>
<accession>U4LTI3</accession>
<dbReference type="OMA" id="MPRINIA"/>
<evidence type="ECO:0000256" key="1">
    <source>
        <dbReference type="ARBA" id="ARBA00022801"/>
    </source>
</evidence>
<dbReference type="InterPro" id="IPR002641">
    <property type="entry name" value="PNPLA_dom"/>
</dbReference>
<evidence type="ECO:0000256" key="4">
    <source>
        <dbReference type="PROSITE-ProRule" id="PRU01161"/>
    </source>
</evidence>
<keyword evidence="7" id="KW-1185">Reference proteome</keyword>
<dbReference type="EMBL" id="HF935907">
    <property type="protein sequence ID" value="CCX32860.1"/>
    <property type="molecule type" value="Genomic_DNA"/>
</dbReference>
<sequence>MQYFDIIGGTSTGGLIAIMLGRLRMSTANAIAPYNLMSGHVFSERKFFMQDGSFKATKLEEAVKKTIKQYGDLKDEQEDMLDKQANTDVCKAFVCAVAVNNINHPTLFRTYEAPRTSPTCKIWQAARATTAASTFFKQISIGEPGAEVRYIDAALGCNKPTRLLVEEAQLLFRAHAIDCILSIGTGQPQFVSIPTPTLFQRIFPTRIIDVLKKLATDANRVADEM</sequence>
<feature type="active site" description="Nucleophile" evidence="4">
    <location>
        <position position="11"/>
    </location>
</feature>
<dbReference type="Pfam" id="PF01734">
    <property type="entry name" value="Patatin"/>
    <property type="match status" value="1"/>
</dbReference>
<dbReference type="GO" id="GO:0016042">
    <property type="term" value="P:lipid catabolic process"/>
    <property type="evidence" value="ECO:0007669"/>
    <property type="project" value="UniProtKB-UniRule"/>
</dbReference>
<proteinExistence type="predicted"/>
<dbReference type="Gene3D" id="3.40.1090.10">
    <property type="entry name" value="Cytosolic phospholipase A2 catalytic domain"/>
    <property type="match status" value="1"/>
</dbReference>
<dbReference type="PROSITE" id="PS51635">
    <property type="entry name" value="PNPLA"/>
    <property type="match status" value="1"/>
</dbReference>
<evidence type="ECO:0000259" key="5">
    <source>
        <dbReference type="PROSITE" id="PS51635"/>
    </source>
</evidence>